<sequence length="432" mass="48369">MSGKGLSRSQGSGQIHVSERAELSSSSSPNFFDEDDTMVVAGDPIVRTDVEILYVGNPVRPISGASNVDSKTSAAPPPPEKQPRLETKPETKVLTLDLFVSYLETCISPVGLLYKGNWVYKFDCKDEIVAILESVILFVSKKDAPDGLKVFGDDNLDTWKTLVQDSTSTFFKSLKSHSVQRNLYKKYASWSVISKTFPIFPKFLKSLSFLVYHLYKGKEQDLKKVKYQSPNLVVAQILLNVVGFEQDIFPGQNNGYKLRLDFRSNSPELFPRGEEEPEGEILPRKANAPSSSSLMVGGVDPLLPKVYDFAADLRKRADDYATSVKNLARNVEECYELRKKFQSKVVEAKNEHARSSALRVDLARMANFQINDDLVNTYQSRDANVVKFLTLCEKEPAIYDEIIDKINKVLVLDGRKGKVVDDVEKSVSTSKP</sequence>
<keyword evidence="3" id="KW-1185">Reference proteome</keyword>
<organism evidence="2 3">
    <name type="scientific">Folsomia candida</name>
    <name type="common">Springtail</name>
    <dbReference type="NCBI Taxonomy" id="158441"/>
    <lineage>
        <taxon>Eukaryota</taxon>
        <taxon>Metazoa</taxon>
        <taxon>Ecdysozoa</taxon>
        <taxon>Arthropoda</taxon>
        <taxon>Hexapoda</taxon>
        <taxon>Collembola</taxon>
        <taxon>Entomobryomorpha</taxon>
        <taxon>Isotomoidea</taxon>
        <taxon>Isotomidae</taxon>
        <taxon>Proisotominae</taxon>
        <taxon>Folsomia</taxon>
    </lineage>
</organism>
<proteinExistence type="predicted"/>
<gene>
    <name evidence="2" type="ORF">Fcan01_26481</name>
</gene>
<evidence type="ECO:0000313" key="3">
    <source>
        <dbReference type="Proteomes" id="UP000198287"/>
    </source>
</evidence>
<evidence type="ECO:0000313" key="2">
    <source>
        <dbReference type="EMBL" id="OXA38743.1"/>
    </source>
</evidence>
<reference evidence="2 3" key="1">
    <citation type="submission" date="2015-12" db="EMBL/GenBank/DDBJ databases">
        <title>The genome of Folsomia candida.</title>
        <authorList>
            <person name="Faddeeva A."/>
            <person name="Derks M.F."/>
            <person name="Anvar Y."/>
            <person name="Smit S."/>
            <person name="Van Straalen N."/>
            <person name="Roelofs D."/>
        </authorList>
    </citation>
    <scope>NUCLEOTIDE SEQUENCE [LARGE SCALE GENOMIC DNA]</scope>
    <source>
        <strain evidence="2 3">VU population</strain>
        <tissue evidence="2">Whole body</tissue>
    </source>
</reference>
<name>A0A226D0N7_FOLCA</name>
<dbReference type="AlphaFoldDB" id="A0A226D0N7"/>
<feature type="region of interest" description="Disordered" evidence="1">
    <location>
        <begin position="1"/>
        <end position="35"/>
    </location>
</feature>
<dbReference type="EMBL" id="LNIX01000043">
    <property type="protein sequence ID" value="OXA38743.1"/>
    <property type="molecule type" value="Genomic_DNA"/>
</dbReference>
<comment type="caution">
    <text evidence="2">The sequence shown here is derived from an EMBL/GenBank/DDBJ whole genome shotgun (WGS) entry which is preliminary data.</text>
</comment>
<accession>A0A226D0N7</accession>
<protein>
    <submittedName>
        <fullName evidence="2">Uncharacterized protein</fullName>
    </submittedName>
</protein>
<feature type="region of interest" description="Disordered" evidence="1">
    <location>
        <begin position="64"/>
        <end position="87"/>
    </location>
</feature>
<feature type="compositionally biased region" description="Polar residues" evidence="1">
    <location>
        <begin position="64"/>
        <end position="73"/>
    </location>
</feature>
<evidence type="ECO:0000256" key="1">
    <source>
        <dbReference type="SAM" id="MobiDB-lite"/>
    </source>
</evidence>
<dbReference type="Proteomes" id="UP000198287">
    <property type="component" value="Unassembled WGS sequence"/>
</dbReference>